<sequence>MYISLKIHFLDFHLNFFSSTCKQFSGIVNVLIRIWIPWESGPKAINPQLCGNVGCISKLLSASITSDRPKEIGTLMYSFTMSRLYKQLEPIQRFLCHVRVQNIELSMK</sequence>
<accession>A0A8X6MJN8</accession>
<protein>
    <submittedName>
        <fullName evidence="1">Uncharacterized protein</fullName>
    </submittedName>
</protein>
<evidence type="ECO:0000313" key="2">
    <source>
        <dbReference type="Proteomes" id="UP000886998"/>
    </source>
</evidence>
<keyword evidence="2" id="KW-1185">Reference proteome</keyword>
<gene>
    <name evidence="1" type="ORF">TNIN_240641</name>
</gene>
<dbReference type="AlphaFoldDB" id="A0A8X6MJN8"/>
<comment type="caution">
    <text evidence="1">The sequence shown here is derived from an EMBL/GenBank/DDBJ whole genome shotgun (WGS) entry which is preliminary data.</text>
</comment>
<proteinExistence type="predicted"/>
<reference evidence="1" key="1">
    <citation type="submission" date="2020-08" db="EMBL/GenBank/DDBJ databases">
        <title>Multicomponent nature underlies the extraordinary mechanical properties of spider dragline silk.</title>
        <authorList>
            <person name="Kono N."/>
            <person name="Nakamura H."/>
            <person name="Mori M."/>
            <person name="Yoshida Y."/>
            <person name="Ohtoshi R."/>
            <person name="Malay A.D."/>
            <person name="Moran D.A.P."/>
            <person name="Tomita M."/>
            <person name="Numata K."/>
            <person name="Arakawa K."/>
        </authorList>
    </citation>
    <scope>NUCLEOTIDE SEQUENCE</scope>
</reference>
<name>A0A8X6MJN8_9ARAC</name>
<dbReference type="OrthoDB" id="6463075at2759"/>
<dbReference type="Proteomes" id="UP000886998">
    <property type="component" value="Unassembled WGS sequence"/>
</dbReference>
<evidence type="ECO:0000313" key="1">
    <source>
        <dbReference type="EMBL" id="GFS59250.1"/>
    </source>
</evidence>
<organism evidence="1 2">
    <name type="scientific">Trichonephila inaurata madagascariensis</name>
    <dbReference type="NCBI Taxonomy" id="2747483"/>
    <lineage>
        <taxon>Eukaryota</taxon>
        <taxon>Metazoa</taxon>
        <taxon>Ecdysozoa</taxon>
        <taxon>Arthropoda</taxon>
        <taxon>Chelicerata</taxon>
        <taxon>Arachnida</taxon>
        <taxon>Araneae</taxon>
        <taxon>Araneomorphae</taxon>
        <taxon>Entelegynae</taxon>
        <taxon>Araneoidea</taxon>
        <taxon>Nephilidae</taxon>
        <taxon>Trichonephila</taxon>
        <taxon>Trichonephila inaurata</taxon>
    </lineage>
</organism>
<dbReference type="EMBL" id="BMAV01027423">
    <property type="protein sequence ID" value="GFS59250.1"/>
    <property type="molecule type" value="Genomic_DNA"/>
</dbReference>